<dbReference type="EC" id="4.1.3.27" evidence="1"/>
<proteinExistence type="predicted"/>
<feature type="domain" description="Chorismate-utilising enzyme C-terminal" evidence="4">
    <location>
        <begin position="244"/>
        <end position="500"/>
    </location>
</feature>
<evidence type="ECO:0000313" key="7">
    <source>
        <dbReference type="Proteomes" id="UP001259572"/>
    </source>
</evidence>
<dbReference type="InterPro" id="IPR006805">
    <property type="entry name" value="Anth_synth_I_N"/>
</dbReference>
<keyword evidence="2 6" id="KW-0456">Lyase</keyword>
<comment type="caution">
    <text evidence="6">The sequence shown here is derived from an EMBL/GenBank/DDBJ whole genome shotgun (WGS) entry which is preliminary data.</text>
</comment>
<accession>A0ABU3Q1T2</accession>
<dbReference type="GO" id="GO:0004049">
    <property type="term" value="F:anthranilate synthase activity"/>
    <property type="evidence" value="ECO:0007669"/>
    <property type="project" value="UniProtKB-EC"/>
</dbReference>
<dbReference type="Proteomes" id="UP001259572">
    <property type="component" value="Unassembled WGS sequence"/>
</dbReference>
<comment type="catalytic activity">
    <reaction evidence="3">
        <text>chorismate + L-glutamine = anthranilate + pyruvate + L-glutamate + H(+)</text>
        <dbReference type="Rhea" id="RHEA:21732"/>
        <dbReference type="ChEBI" id="CHEBI:15361"/>
        <dbReference type="ChEBI" id="CHEBI:15378"/>
        <dbReference type="ChEBI" id="CHEBI:16567"/>
        <dbReference type="ChEBI" id="CHEBI:29748"/>
        <dbReference type="ChEBI" id="CHEBI:29985"/>
        <dbReference type="ChEBI" id="CHEBI:58359"/>
        <dbReference type="EC" id="4.1.3.27"/>
    </reaction>
</comment>
<evidence type="ECO:0000259" key="5">
    <source>
        <dbReference type="Pfam" id="PF04715"/>
    </source>
</evidence>
<protein>
    <recommendedName>
        <fullName evidence="1">anthranilate synthase</fullName>
        <ecNumber evidence="1">4.1.3.27</ecNumber>
    </recommendedName>
</protein>
<dbReference type="InterPro" id="IPR005801">
    <property type="entry name" value="ADC_synthase"/>
</dbReference>
<gene>
    <name evidence="6" type="ORF">RQX22_00115</name>
</gene>
<dbReference type="NCBIfam" id="NF010079">
    <property type="entry name" value="PRK13564.1"/>
    <property type="match status" value="1"/>
</dbReference>
<name>A0ABU3Q1T2_9SPHN</name>
<sequence>MARAGQAAAVQRRLQGVHQPLDLYAALTDGGRKADTLLFEKANGRAIIMTQAAVRAECRGREAELTALGFEGRLVLKHAARLLEKHVVEKERDRLLFRFPSCDDEDAEKRLLAPSPYDALRALTLNIESLTKEEQLTLFAGGVIAFDHVDMFEALPTQAADPIDFPDYLFWLAQSIIVIEPGGDARIVCTAFGADLEKDQKRSHHGAVERLSTLVAACGTITPRPPVPTPRPRADFEAEVDLEDEDYAAVVSRLKRNIVAGDVYQIVPSRTFSTACGNPLDAFARQRQLDPSPYMFFVAGPRHILFGASPETSVKVSFEDGAPIVEIKPIAGTRPRGETPDADDRMEADLRLDAKETAEHMMLVDLARNDVARVSASGTRRVAKLLTVERYARVMHLVSAVTGRLAAGLDPFHALQACLNMGTLSGAPKLRAVELLRETEATKRGPYGGAVGWVSGNGEMDSAVVIRSALVKDGRAYVRAGAGVVHDSVPMAEAAETRSKASAVLSALAESEAAA</sequence>
<reference evidence="6 7" key="1">
    <citation type="submission" date="2023-05" db="EMBL/GenBank/DDBJ databases">
        <authorList>
            <person name="Guo Y."/>
        </authorList>
    </citation>
    <scope>NUCLEOTIDE SEQUENCE [LARGE SCALE GENOMIC DNA]</scope>
    <source>
        <strain evidence="6 7">GR2756</strain>
    </source>
</reference>
<dbReference type="SUPFAM" id="SSF56322">
    <property type="entry name" value="ADC synthase"/>
    <property type="match status" value="1"/>
</dbReference>
<evidence type="ECO:0000259" key="4">
    <source>
        <dbReference type="Pfam" id="PF00425"/>
    </source>
</evidence>
<feature type="domain" description="Anthranilate synthase component I N-terminal" evidence="5">
    <location>
        <begin position="67"/>
        <end position="179"/>
    </location>
</feature>
<evidence type="ECO:0000256" key="1">
    <source>
        <dbReference type="ARBA" id="ARBA00012266"/>
    </source>
</evidence>
<dbReference type="PANTHER" id="PTHR11236">
    <property type="entry name" value="AMINOBENZOATE/ANTHRANILATE SYNTHASE"/>
    <property type="match status" value="1"/>
</dbReference>
<dbReference type="Gene3D" id="3.60.120.10">
    <property type="entry name" value="Anthranilate synthase"/>
    <property type="match status" value="1"/>
</dbReference>
<evidence type="ECO:0000256" key="3">
    <source>
        <dbReference type="ARBA" id="ARBA00047683"/>
    </source>
</evidence>
<dbReference type="PANTHER" id="PTHR11236:SF49">
    <property type="entry name" value="ANTHRANILATE SYNTHASE COMPONENT 1"/>
    <property type="match status" value="1"/>
</dbReference>
<keyword evidence="7" id="KW-1185">Reference proteome</keyword>
<dbReference type="EMBL" id="JAVUPU010000001">
    <property type="protein sequence ID" value="MDT9597353.1"/>
    <property type="molecule type" value="Genomic_DNA"/>
</dbReference>
<evidence type="ECO:0000313" key="6">
    <source>
        <dbReference type="EMBL" id="MDT9597353.1"/>
    </source>
</evidence>
<evidence type="ECO:0000256" key="2">
    <source>
        <dbReference type="ARBA" id="ARBA00023239"/>
    </source>
</evidence>
<dbReference type="InterPro" id="IPR015890">
    <property type="entry name" value="Chorismate_C"/>
</dbReference>
<dbReference type="RefSeq" id="WP_315722507.1">
    <property type="nucleotide sequence ID" value="NZ_JAVUPU010000001.1"/>
</dbReference>
<organism evidence="6 7">
    <name type="scientific">Sphingosinicella rhizophila</name>
    <dbReference type="NCBI Taxonomy" id="3050082"/>
    <lineage>
        <taxon>Bacteria</taxon>
        <taxon>Pseudomonadati</taxon>
        <taxon>Pseudomonadota</taxon>
        <taxon>Alphaproteobacteria</taxon>
        <taxon>Sphingomonadales</taxon>
        <taxon>Sphingosinicellaceae</taxon>
        <taxon>Sphingosinicella</taxon>
    </lineage>
</organism>
<dbReference type="Pfam" id="PF00425">
    <property type="entry name" value="Chorismate_bind"/>
    <property type="match status" value="1"/>
</dbReference>
<dbReference type="Pfam" id="PF04715">
    <property type="entry name" value="Anth_synt_I_N"/>
    <property type="match status" value="1"/>
</dbReference>
<dbReference type="PRINTS" id="PR00095">
    <property type="entry name" value="ANTSNTHASEI"/>
</dbReference>
<dbReference type="InterPro" id="IPR019999">
    <property type="entry name" value="Anth_synth_I-like"/>
</dbReference>